<dbReference type="Gene3D" id="2.40.50.140">
    <property type="entry name" value="Nucleic acid-binding proteins"/>
    <property type="match status" value="1"/>
</dbReference>
<name>A0A383AGK2_9ZZZZ</name>
<protein>
    <recommendedName>
        <fullName evidence="1">OB domain-containing protein</fullName>
    </recommendedName>
</protein>
<dbReference type="AlphaFoldDB" id="A0A383AGK2"/>
<evidence type="ECO:0000313" key="2">
    <source>
        <dbReference type="EMBL" id="SVE06719.1"/>
    </source>
</evidence>
<dbReference type="SUPFAM" id="SSF50249">
    <property type="entry name" value="Nucleic acid-binding proteins"/>
    <property type="match status" value="1"/>
</dbReference>
<feature type="non-terminal residue" evidence="2">
    <location>
        <position position="158"/>
    </location>
</feature>
<dbReference type="CDD" id="cd04488">
    <property type="entry name" value="RecG_wedge_OBF"/>
    <property type="match status" value="1"/>
</dbReference>
<dbReference type="GO" id="GO:0003676">
    <property type="term" value="F:nucleic acid binding"/>
    <property type="evidence" value="ECO:0007669"/>
    <property type="project" value="InterPro"/>
</dbReference>
<sequence length="158" mass="18114">MRPEILFPVFKPITRIHGIGPRISALIENAAGSRIVDLLWHLPNAIIDRSFSPKLADAPPGTIATFRIRVVKHEVPRHKRQPYRIHCENEDGKLTLVFFHSHQEYLEKQLPLNEIRVVSGRVEFYKGKIQITHPDHVASVEESQHLPLLEPVYRLTAG</sequence>
<dbReference type="EMBL" id="UINC01191868">
    <property type="protein sequence ID" value="SVE06719.1"/>
    <property type="molecule type" value="Genomic_DNA"/>
</dbReference>
<dbReference type="Pfam" id="PF01336">
    <property type="entry name" value="tRNA_anti-codon"/>
    <property type="match status" value="1"/>
</dbReference>
<organism evidence="2">
    <name type="scientific">marine metagenome</name>
    <dbReference type="NCBI Taxonomy" id="408172"/>
    <lineage>
        <taxon>unclassified sequences</taxon>
        <taxon>metagenomes</taxon>
        <taxon>ecological metagenomes</taxon>
    </lineage>
</organism>
<evidence type="ECO:0000259" key="1">
    <source>
        <dbReference type="Pfam" id="PF01336"/>
    </source>
</evidence>
<proteinExistence type="predicted"/>
<dbReference type="InterPro" id="IPR012340">
    <property type="entry name" value="NA-bd_OB-fold"/>
</dbReference>
<gene>
    <name evidence="2" type="ORF">METZ01_LOCUS459573</name>
</gene>
<reference evidence="2" key="1">
    <citation type="submission" date="2018-05" db="EMBL/GenBank/DDBJ databases">
        <authorList>
            <person name="Lanie J.A."/>
            <person name="Ng W.-L."/>
            <person name="Kazmierczak K.M."/>
            <person name="Andrzejewski T.M."/>
            <person name="Davidsen T.M."/>
            <person name="Wayne K.J."/>
            <person name="Tettelin H."/>
            <person name="Glass J.I."/>
            <person name="Rusch D."/>
            <person name="Podicherti R."/>
            <person name="Tsui H.-C.T."/>
            <person name="Winkler M.E."/>
        </authorList>
    </citation>
    <scope>NUCLEOTIDE SEQUENCE</scope>
</reference>
<accession>A0A383AGK2</accession>
<feature type="domain" description="OB" evidence="1">
    <location>
        <begin position="69"/>
        <end position="135"/>
    </location>
</feature>
<dbReference type="InterPro" id="IPR004365">
    <property type="entry name" value="NA-bd_OB_tRNA"/>
</dbReference>